<evidence type="ECO:0000256" key="2">
    <source>
        <dbReference type="ARBA" id="ARBA00023125"/>
    </source>
</evidence>
<dbReference type="InterPro" id="IPR010982">
    <property type="entry name" value="Lambda_DNA-bd_dom_sf"/>
</dbReference>
<dbReference type="CDD" id="cd00093">
    <property type="entry name" value="HTH_XRE"/>
    <property type="match status" value="1"/>
</dbReference>
<proteinExistence type="predicted"/>
<reference evidence="5" key="1">
    <citation type="submission" date="2017-02" db="EMBL/GenBank/DDBJ databases">
        <title>Delving into the versatile metabolic prowess of the omnipresent phylum Bacteroidetes.</title>
        <authorList>
            <person name="Nobu M.K."/>
            <person name="Mei R."/>
            <person name="Narihiro T."/>
            <person name="Kuroda K."/>
            <person name="Liu W.-T."/>
        </authorList>
    </citation>
    <scope>NUCLEOTIDE SEQUENCE</scope>
    <source>
        <strain evidence="5">ADurb.Bin276</strain>
    </source>
</reference>
<dbReference type="Proteomes" id="UP000485569">
    <property type="component" value="Unassembled WGS sequence"/>
</dbReference>
<protein>
    <submittedName>
        <fullName evidence="5">HTH-type transcriptional regulator SinR</fullName>
    </submittedName>
</protein>
<dbReference type="SUPFAM" id="SSF47413">
    <property type="entry name" value="lambda repressor-like DNA-binding domains"/>
    <property type="match status" value="1"/>
</dbReference>
<accession>A0A1V5T3X2</accession>
<dbReference type="GO" id="GO:0003700">
    <property type="term" value="F:DNA-binding transcription factor activity"/>
    <property type="evidence" value="ECO:0007669"/>
    <property type="project" value="TreeGrafter"/>
</dbReference>
<evidence type="ECO:0000256" key="1">
    <source>
        <dbReference type="ARBA" id="ARBA00023015"/>
    </source>
</evidence>
<dbReference type="PROSITE" id="PS50943">
    <property type="entry name" value="HTH_CROC1"/>
    <property type="match status" value="1"/>
</dbReference>
<sequence length="140" mass="15745">MMVEETIGERIRKLREAKGWSQEDLAKACSMTTNYIGNVERGVERYTNPTISSITAIADALEVHPTIILYGSMFSPGTTFLQGTLVDPNNPLDVTELVKKVESLFPLSKDEKELLNNYREISHPKEKRMVKEMAKTLAGK</sequence>
<dbReference type="InterPro" id="IPR050807">
    <property type="entry name" value="TransReg_Diox_bact_type"/>
</dbReference>
<keyword evidence="2" id="KW-0238">DNA-binding</keyword>
<dbReference type="EMBL" id="MWBQ01000018">
    <property type="protein sequence ID" value="OQA61460.1"/>
    <property type="molecule type" value="Genomic_DNA"/>
</dbReference>
<feature type="domain" description="HTH cro/C1-type" evidence="4">
    <location>
        <begin position="11"/>
        <end position="68"/>
    </location>
</feature>
<dbReference type="PANTHER" id="PTHR46797">
    <property type="entry name" value="HTH-TYPE TRANSCRIPTIONAL REGULATOR"/>
    <property type="match status" value="1"/>
</dbReference>
<evidence type="ECO:0000313" key="5">
    <source>
        <dbReference type="EMBL" id="OQA61460.1"/>
    </source>
</evidence>
<dbReference type="SMART" id="SM00530">
    <property type="entry name" value="HTH_XRE"/>
    <property type="match status" value="1"/>
</dbReference>
<comment type="caution">
    <text evidence="5">The sequence shown here is derived from an EMBL/GenBank/DDBJ whole genome shotgun (WGS) entry which is preliminary data.</text>
</comment>
<dbReference type="PANTHER" id="PTHR46797:SF23">
    <property type="entry name" value="HTH-TYPE TRANSCRIPTIONAL REGULATOR SUTR"/>
    <property type="match status" value="1"/>
</dbReference>
<keyword evidence="3" id="KW-0804">Transcription</keyword>
<keyword evidence="1" id="KW-0805">Transcription regulation</keyword>
<dbReference type="Pfam" id="PF01381">
    <property type="entry name" value="HTH_3"/>
    <property type="match status" value="1"/>
</dbReference>
<gene>
    <name evidence="5" type="primary">sinR_2</name>
    <name evidence="5" type="ORF">BWY41_00140</name>
</gene>
<evidence type="ECO:0000256" key="3">
    <source>
        <dbReference type="ARBA" id="ARBA00023163"/>
    </source>
</evidence>
<dbReference type="GO" id="GO:0003677">
    <property type="term" value="F:DNA binding"/>
    <property type="evidence" value="ECO:0007669"/>
    <property type="project" value="UniProtKB-KW"/>
</dbReference>
<dbReference type="Gene3D" id="1.10.260.40">
    <property type="entry name" value="lambda repressor-like DNA-binding domains"/>
    <property type="match status" value="1"/>
</dbReference>
<evidence type="ECO:0000259" key="4">
    <source>
        <dbReference type="PROSITE" id="PS50943"/>
    </source>
</evidence>
<dbReference type="GO" id="GO:0005829">
    <property type="term" value="C:cytosol"/>
    <property type="evidence" value="ECO:0007669"/>
    <property type="project" value="TreeGrafter"/>
</dbReference>
<dbReference type="AlphaFoldDB" id="A0A1V5T3X2"/>
<dbReference type="InterPro" id="IPR001387">
    <property type="entry name" value="Cro/C1-type_HTH"/>
</dbReference>
<name>A0A1V5T3X2_9BACT</name>
<organism evidence="5">
    <name type="scientific">Candidatus Atribacter allofermentans</name>
    <dbReference type="NCBI Taxonomy" id="1852833"/>
    <lineage>
        <taxon>Bacteria</taxon>
        <taxon>Pseudomonadati</taxon>
        <taxon>Atribacterota</taxon>
        <taxon>Atribacteria</taxon>
        <taxon>Atribacterales</taxon>
        <taxon>Atribacteraceae</taxon>
        <taxon>Atribacter</taxon>
    </lineage>
</organism>